<dbReference type="Proteomes" id="UP000075359">
    <property type="component" value="Unassembled WGS sequence"/>
</dbReference>
<organism evidence="3 4">
    <name type="scientific">Sulfurovum riftiae</name>
    <dbReference type="NCBI Taxonomy" id="1630136"/>
    <lineage>
        <taxon>Bacteria</taxon>
        <taxon>Pseudomonadati</taxon>
        <taxon>Campylobacterota</taxon>
        <taxon>Epsilonproteobacteria</taxon>
        <taxon>Campylobacterales</taxon>
        <taxon>Sulfurovaceae</taxon>
        <taxon>Sulfurovum</taxon>
    </lineage>
</organism>
<evidence type="ECO:0000259" key="2">
    <source>
        <dbReference type="Pfam" id="PF09968"/>
    </source>
</evidence>
<gene>
    <name evidence="3" type="ORF">AS592_03380</name>
</gene>
<dbReference type="Gene3D" id="1.20.1260.10">
    <property type="match status" value="1"/>
</dbReference>
<dbReference type="Pfam" id="PF09968">
    <property type="entry name" value="DUF2202"/>
    <property type="match status" value="1"/>
</dbReference>
<protein>
    <recommendedName>
        <fullName evidence="2">DUF2202 domain-containing protein</fullName>
    </recommendedName>
</protein>
<dbReference type="InterPro" id="IPR019243">
    <property type="entry name" value="DUF2202"/>
</dbReference>
<feature type="signal peptide" evidence="1">
    <location>
        <begin position="1"/>
        <end position="17"/>
    </location>
</feature>
<reference evidence="3 4" key="1">
    <citation type="submission" date="2015-11" db="EMBL/GenBank/DDBJ databases">
        <title>Draft genome of Sulfurovum riftiae 1812E, a member of the Epsilonproteobacteria isolated from the tube of the deep-sea hydrothermal vent tubewom Riftia pachyptila.</title>
        <authorList>
            <person name="Vetriani C."/>
            <person name="Giovannelli D."/>
        </authorList>
    </citation>
    <scope>NUCLEOTIDE SEQUENCE [LARGE SCALE GENOMIC DNA]</scope>
    <source>
        <strain evidence="3 4">1812E</strain>
    </source>
</reference>
<comment type="caution">
    <text evidence="3">The sequence shown here is derived from an EMBL/GenBank/DDBJ whole genome shotgun (WGS) entry which is preliminary data.</text>
</comment>
<accession>A0A151CE96</accession>
<dbReference type="SUPFAM" id="SSF47240">
    <property type="entry name" value="Ferritin-like"/>
    <property type="match status" value="1"/>
</dbReference>
<dbReference type="InterPro" id="IPR012347">
    <property type="entry name" value="Ferritin-like"/>
</dbReference>
<sequence length="240" mass="26298">MKKSFLAGTVVMAMLFAACESGSTGSSGNDDGGSGAEEGVQLPANVIDAINAPLSILTQELKDALTYMYSEEGLAHDVYLDIYLIQPVSQLQKIANNAETKHIEAVNQMAIKYDLNMTQYPDTDVPYSIEGIGSGKYPVDNVQYLYDLLYSKGIQSQKDALEVGCMVEVVDIDDLNTYISYAETANASDVLTVFEFLREGSYSHYWAFDKGLKNMGIAEGCCSIPDALGHFYCHPEYPQK</sequence>
<dbReference type="OrthoDB" id="5373077at2"/>
<dbReference type="STRING" id="1630136.AS592_03380"/>
<evidence type="ECO:0000256" key="1">
    <source>
        <dbReference type="SAM" id="SignalP"/>
    </source>
</evidence>
<dbReference type="AlphaFoldDB" id="A0A151CE96"/>
<proteinExistence type="predicted"/>
<evidence type="ECO:0000313" key="3">
    <source>
        <dbReference type="EMBL" id="KYJ85794.1"/>
    </source>
</evidence>
<name>A0A151CE96_9BACT</name>
<dbReference type="RefSeq" id="WP_067332248.1">
    <property type="nucleotide sequence ID" value="NZ_LNKT01000067.1"/>
</dbReference>
<dbReference type="PROSITE" id="PS51257">
    <property type="entry name" value="PROKAR_LIPOPROTEIN"/>
    <property type="match status" value="1"/>
</dbReference>
<feature type="domain" description="DUF2202" evidence="2">
    <location>
        <begin position="62"/>
        <end position="217"/>
    </location>
</feature>
<keyword evidence="1" id="KW-0732">Signal</keyword>
<dbReference type="EMBL" id="LNKT01000067">
    <property type="protein sequence ID" value="KYJ85794.1"/>
    <property type="molecule type" value="Genomic_DNA"/>
</dbReference>
<dbReference type="InterPro" id="IPR009078">
    <property type="entry name" value="Ferritin-like_SF"/>
</dbReference>
<keyword evidence="4" id="KW-1185">Reference proteome</keyword>
<feature type="chain" id="PRO_5007578394" description="DUF2202 domain-containing protein" evidence="1">
    <location>
        <begin position="18"/>
        <end position="240"/>
    </location>
</feature>
<evidence type="ECO:0000313" key="4">
    <source>
        <dbReference type="Proteomes" id="UP000075359"/>
    </source>
</evidence>